<dbReference type="OrthoDB" id="9801155at2"/>
<dbReference type="GO" id="GO:0016705">
    <property type="term" value="F:oxidoreductase activity, acting on paired donors, with incorporation or reduction of molecular oxygen"/>
    <property type="evidence" value="ECO:0007669"/>
    <property type="project" value="InterPro"/>
</dbReference>
<evidence type="ECO:0000256" key="3">
    <source>
        <dbReference type="ARBA" id="ARBA00023033"/>
    </source>
</evidence>
<keyword evidence="4" id="KW-0408">Iron</keyword>
<dbReference type="GO" id="GO:0004497">
    <property type="term" value="F:monooxygenase activity"/>
    <property type="evidence" value="ECO:0007669"/>
    <property type="project" value="UniProtKB-KW"/>
</dbReference>
<keyword evidence="3 4" id="KW-0503">Monooxygenase</keyword>
<dbReference type="GO" id="GO:0020037">
    <property type="term" value="F:heme binding"/>
    <property type="evidence" value="ECO:0007669"/>
    <property type="project" value="InterPro"/>
</dbReference>
<proteinExistence type="inferred from homology"/>
<dbReference type="EMBL" id="QJVJ01000012">
    <property type="protein sequence ID" value="PYI51573.1"/>
    <property type="molecule type" value="Genomic_DNA"/>
</dbReference>
<organism evidence="5 6">
    <name type="scientific">Paenibacillus flagellatus</name>
    <dbReference type="NCBI Taxonomy" id="2211139"/>
    <lineage>
        <taxon>Bacteria</taxon>
        <taxon>Bacillati</taxon>
        <taxon>Bacillota</taxon>
        <taxon>Bacilli</taxon>
        <taxon>Bacillales</taxon>
        <taxon>Paenibacillaceae</taxon>
        <taxon>Paenibacillus</taxon>
    </lineage>
</organism>
<dbReference type="SUPFAM" id="SSF48264">
    <property type="entry name" value="Cytochrome P450"/>
    <property type="match status" value="1"/>
</dbReference>
<keyword evidence="4" id="KW-0560">Oxidoreductase</keyword>
<dbReference type="InterPro" id="IPR036396">
    <property type="entry name" value="Cyt_P450_sf"/>
</dbReference>
<dbReference type="InterPro" id="IPR001128">
    <property type="entry name" value="Cyt_P450"/>
</dbReference>
<keyword evidence="2 4" id="KW-0349">Heme</keyword>
<dbReference type="Proteomes" id="UP000247476">
    <property type="component" value="Unassembled WGS sequence"/>
</dbReference>
<dbReference type="Gene3D" id="1.10.630.10">
    <property type="entry name" value="Cytochrome P450"/>
    <property type="match status" value="1"/>
</dbReference>
<evidence type="ECO:0000256" key="1">
    <source>
        <dbReference type="ARBA" id="ARBA00010617"/>
    </source>
</evidence>
<reference evidence="5 6" key="1">
    <citation type="submission" date="2018-05" db="EMBL/GenBank/DDBJ databases">
        <title>Paenibacillus flagellatus sp. nov., isolated from selenium mineral soil.</title>
        <authorList>
            <person name="Dai X."/>
        </authorList>
    </citation>
    <scope>NUCLEOTIDE SEQUENCE [LARGE SCALE GENOMIC DNA]</scope>
    <source>
        <strain evidence="5 6">DXL2</strain>
    </source>
</reference>
<keyword evidence="4" id="KW-0479">Metal-binding</keyword>
<evidence type="ECO:0008006" key="7">
    <source>
        <dbReference type="Google" id="ProtNLM"/>
    </source>
</evidence>
<keyword evidence="6" id="KW-1185">Reference proteome</keyword>
<evidence type="ECO:0000256" key="2">
    <source>
        <dbReference type="ARBA" id="ARBA00022617"/>
    </source>
</evidence>
<evidence type="ECO:0000313" key="6">
    <source>
        <dbReference type="Proteomes" id="UP000247476"/>
    </source>
</evidence>
<name>A0A2V5K218_9BACL</name>
<comment type="similarity">
    <text evidence="1 4">Belongs to the cytochrome P450 family.</text>
</comment>
<evidence type="ECO:0000313" key="5">
    <source>
        <dbReference type="EMBL" id="PYI51573.1"/>
    </source>
</evidence>
<evidence type="ECO:0000256" key="4">
    <source>
        <dbReference type="RuleBase" id="RU000461"/>
    </source>
</evidence>
<dbReference type="PANTHER" id="PTHR46696:SF1">
    <property type="entry name" value="CYTOCHROME P450 YJIB-RELATED"/>
    <property type="match status" value="1"/>
</dbReference>
<dbReference type="AlphaFoldDB" id="A0A2V5K218"/>
<dbReference type="GO" id="GO:0005506">
    <property type="term" value="F:iron ion binding"/>
    <property type="evidence" value="ECO:0007669"/>
    <property type="project" value="InterPro"/>
</dbReference>
<dbReference type="PANTHER" id="PTHR46696">
    <property type="entry name" value="P450, PUTATIVE (EUROFUNG)-RELATED"/>
    <property type="match status" value="1"/>
</dbReference>
<sequence length="126" mass="13693">MWSRRIRCGISSGSASGSPSGRSRCTAWTISSGWGARGSQLGGANLDPRHVPHPEVLDITREEREHLAFGHGIHLCLGAPLARLEGQIAFGTLLRRLPGLRLDVEPDRLTYHFSGLRSLVSLPVAF</sequence>
<dbReference type="PRINTS" id="PR00359">
    <property type="entry name" value="BP450"/>
</dbReference>
<comment type="caution">
    <text evidence="5">The sequence shown here is derived from an EMBL/GenBank/DDBJ whole genome shotgun (WGS) entry which is preliminary data.</text>
</comment>
<dbReference type="InterPro" id="IPR002397">
    <property type="entry name" value="Cyt_P450_B"/>
</dbReference>
<gene>
    <name evidence="5" type="ORF">DLM86_24480</name>
</gene>
<dbReference type="PROSITE" id="PS00086">
    <property type="entry name" value="CYTOCHROME_P450"/>
    <property type="match status" value="1"/>
</dbReference>
<accession>A0A2V5K218</accession>
<protein>
    <recommendedName>
        <fullName evidence="7">Cytochrome P450</fullName>
    </recommendedName>
</protein>
<dbReference type="InterPro" id="IPR017972">
    <property type="entry name" value="Cyt_P450_CS"/>
</dbReference>
<dbReference type="Pfam" id="PF00067">
    <property type="entry name" value="p450"/>
    <property type="match status" value="1"/>
</dbReference>